<keyword evidence="2" id="KW-1185">Reference proteome</keyword>
<reference evidence="1 2" key="1">
    <citation type="submission" date="2020-02" db="EMBL/GenBank/DDBJ databases">
        <title>Draft genome sequence of Haematococcus lacustris strain NIES-144.</title>
        <authorList>
            <person name="Morimoto D."/>
            <person name="Nakagawa S."/>
            <person name="Yoshida T."/>
            <person name="Sawayama S."/>
        </authorList>
    </citation>
    <scope>NUCLEOTIDE SEQUENCE [LARGE SCALE GENOMIC DNA]</scope>
    <source>
        <strain evidence="1 2">NIES-144</strain>
    </source>
</reference>
<evidence type="ECO:0000313" key="2">
    <source>
        <dbReference type="Proteomes" id="UP000485058"/>
    </source>
</evidence>
<proteinExistence type="predicted"/>
<dbReference type="Proteomes" id="UP000485058">
    <property type="component" value="Unassembled WGS sequence"/>
</dbReference>
<name>A0A699Z9T1_HAELA</name>
<accession>A0A699Z9T1</accession>
<dbReference type="EMBL" id="BLLF01000931">
    <property type="protein sequence ID" value="GFH15996.1"/>
    <property type="molecule type" value="Genomic_DNA"/>
</dbReference>
<protein>
    <submittedName>
        <fullName evidence="1">Uncharacterized protein</fullName>
    </submittedName>
</protein>
<sequence length="71" mass="7567">MLHCSPGLPTCLAVVPGWQGCQGWQGYQHRNQAGCARVQDVQSANRREYPVIGFTNNGLQTVAQGTPVAAA</sequence>
<dbReference type="AlphaFoldDB" id="A0A699Z9T1"/>
<gene>
    <name evidence="1" type="ORF">HaLaN_12337</name>
</gene>
<evidence type="ECO:0000313" key="1">
    <source>
        <dbReference type="EMBL" id="GFH15996.1"/>
    </source>
</evidence>
<feature type="non-terminal residue" evidence="1">
    <location>
        <position position="71"/>
    </location>
</feature>
<feature type="non-terminal residue" evidence="1">
    <location>
        <position position="1"/>
    </location>
</feature>
<comment type="caution">
    <text evidence="1">The sequence shown here is derived from an EMBL/GenBank/DDBJ whole genome shotgun (WGS) entry which is preliminary data.</text>
</comment>
<organism evidence="1 2">
    <name type="scientific">Haematococcus lacustris</name>
    <name type="common">Green alga</name>
    <name type="synonym">Haematococcus pluvialis</name>
    <dbReference type="NCBI Taxonomy" id="44745"/>
    <lineage>
        <taxon>Eukaryota</taxon>
        <taxon>Viridiplantae</taxon>
        <taxon>Chlorophyta</taxon>
        <taxon>core chlorophytes</taxon>
        <taxon>Chlorophyceae</taxon>
        <taxon>CS clade</taxon>
        <taxon>Chlamydomonadales</taxon>
        <taxon>Haematococcaceae</taxon>
        <taxon>Haematococcus</taxon>
    </lineage>
</organism>